<reference evidence="1" key="1">
    <citation type="submission" date="2023-06" db="EMBL/GenBank/DDBJ databases">
        <authorList>
            <person name="Kurt Z."/>
        </authorList>
    </citation>
    <scope>NUCLEOTIDE SEQUENCE</scope>
</reference>
<evidence type="ECO:0000313" key="3">
    <source>
        <dbReference type="Proteomes" id="UP001642409"/>
    </source>
</evidence>
<protein>
    <submittedName>
        <fullName evidence="2">Hypothetical_protein</fullName>
    </submittedName>
</protein>
<organism evidence="1">
    <name type="scientific">Hexamita inflata</name>
    <dbReference type="NCBI Taxonomy" id="28002"/>
    <lineage>
        <taxon>Eukaryota</taxon>
        <taxon>Metamonada</taxon>
        <taxon>Diplomonadida</taxon>
        <taxon>Hexamitidae</taxon>
        <taxon>Hexamitinae</taxon>
        <taxon>Hexamita</taxon>
    </lineage>
</organism>
<name>A0AA86UXT9_9EUKA</name>
<accession>A0AA86UXT9</accession>
<gene>
    <name evidence="2" type="ORF">HINF_LOCUS17205</name>
    <name evidence="1" type="ORF">HINF_LOCUS63870</name>
</gene>
<comment type="caution">
    <text evidence="1">The sequence shown here is derived from an EMBL/GenBank/DDBJ whole genome shotgun (WGS) entry which is preliminary data.</text>
</comment>
<evidence type="ECO:0000313" key="1">
    <source>
        <dbReference type="EMBL" id="CAI9976225.1"/>
    </source>
</evidence>
<dbReference type="EMBL" id="CAXDID020000043">
    <property type="protein sequence ID" value="CAL6001087.1"/>
    <property type="molecule type" value="Genomic_DNA"/>
</dbReference>
<evidence type="ECO:0000313" key="2">
    <source>
        <dbReference type="EMBL" id="CAL6001087.1"/>
    </source>
</evidence>
<dbReference type="AlphaFoldDB" id="A0AA86UXT9"/>
<reference evidence="2 3" key="2">
    <citation type="submission" date="2024-07" db="EMBL/GenBank/DDBJ databases">
        <authorList>
            <person name="Akdeniz Z."/>
        </authorList>
    </citation>
    <scope>NUCLEOTIDE SEQUENCE [LARGE SCALE GENOMIC DNA]</scope>
</reference>
<sequence>MSKPSYHVLELTDEQAKVLQQLVDGEPTNDQAGFLEGVEIYLDSTDGNMKFEIVFTDQAKLTLFDKQGENVAEVASHILKQPTKHEKAFVNLVEKTNRFSNNMQKQYAYESVTNKQKKCVSTMEK</sequence>
<keyword evidence="3" id="KW-1185">Reference proteome</keyword>
<proteinExistence type="predicted"/>
<dbReference type="EMBL" id="CATOUU010001173">
    <property type="protein sequence ID" value="CAI9976225.1"/>
    <property type="molecule type" value="Genomic_DNA"/>
</dbReference>
<dbReference type="Proteomes" id="UP001642409">
    <property type="component" value="Unassembled WGS sequence"/>
</dbReference>